<feature type="domain" description="Secretion system C-terminal sorting" evidence="2">
    <location>
        <begin position="336"/>
        <end position="405"/>
    </location>
</feature>
<evidence type="ECO:0008006" key="4">
    <source>
        <dbReference type="Google" id="ProtNLM"/>
    </source>
</evidence>
<dbReference type="InterPro" id="IPR026444">
    <property type="entry name" value="Secre_tail"/>
</dbReference>
<gene>
    <name evidence="3" type="ORF">SDC9_37605</name>
</gene>
<organism evidence="3">
    <name type="scientific">bioreactor metagenome</name>
    <dbReference type="NCBI Taxonomy" id="1076179"/>
    <lineage>
        <taxon>unclassified sequences</taxon>
        <taxon>metagenomes</taxon>
        <taxon>ecological metagenomes</taxon>
    </lineage>
</organism>
<dbReference type="InterPro" id="IPR045175">
    <property type="entry name" value="M28_fam"/>
</dbReference>
<proteinExistence type="predicted"/>
<comment type="caution">
    <text evidence="3">The sequence shown here is derived from an EMBL/GenBank/DDBJ whole genome shotgun (WGS) entry which is preliminary data.</text>
</comment>
<evidence type="ECO:0000259" key="1">
    <source>
        <dbReference type="Pfam" id="PF04389"/>
    </source>
</evidence>
<reference evidence="3" key="1">
    <citation type="submission" date="2019-08" db="EMBL/GenBank/DDBJ databases">
        <authorList>
            <person name="Kucharzyk K."/>
            <person name="Murdoch R.W."/>
            <person name="Higgins S."/>
            <person name="Loffler F."/>
        </authorList>
    </citation>
    <scope>NUCLEOTIDE SEQUENCE</scope>
</reference>
<dbReference type="GO" id="GO:0006508">
    <property type="term" value="P:proteolysis"/>
    <property type="evidence" value="ECO:0007669"/>
    <property type="project" value="InterPro"/>
</dbReference>
<evidence type="ECO:0000313" key="3">
    <source>
        <dbReference type="EMBL" id="MPL91530.1"/>
    </source>
</evidence>
<name>A0A644VJY7_9ZZZZ</name>
<dbReference type="NCBIfam" id="TIGR04183">
    <property type="entry name" value="Por_Secre_tail"/>
    <property type="match status" value="1"/>
</dbReference>
<dbReference type="PANTHER" id="PTHR12147:SF26">
    <property type="entry name" value="PEPTIDASE M28 DOMAIN-CONTAINING PROTEIN"/>
    <property type="match status" value="1"/>
</dbReference>
<dbReference type="Pfam" id="PF04389">
    <property type="entry name" value="Peptidase_M28"/>
    <property type="match status" value="1"/>
</dbReference>
<dbReference type="Pfam" id="PF18962">
    <property type="entry name" value="Por_Secre_tail"/>
    <property type="match status" value="1"/>
</dbReference>
<sequence>MNRYYYLILIILLPFNVFSQLNKELVVYSQEINADSLKNNVEELQNFGSRYAFNPNRVEIANYLKNRLQEYGWDAKLDSFYMENFQYPYHSGIINTGWQYNVVADKKGIYNPDTFFVVGAHYDSYASYDTLTYFNNSPGADDNASSVAAILEIARMFQKYNIQPIKTLRIELYAAEELGLHGSNYAIQQSHYRYNEHIAAMMNLDMIGYNPDTINADSVKLVYYDNSQEFTQFCEQTALNYTSLIPNTTTEFQQNSDSWSYYSWGRKAIFLQESQMHPFYHTHNDLSTTLNYNYMKKITQLAFSIAYLASTTNQYYPISIKEITSQPQFTLQLKTNPVKDKIQFTYTSTNSQDTRFQIINQMGKIEKEGKLSNHKVFSSQYSIPIPHLKQGIYLLKIENQVEKIIVVSPLS</sequence>
<dbReference type="EMBL" id="VSSQ01000332">
    <property type="protein sequence ID" value="MPL91530.1"/>
    <property type="molecule type" value="Genomic_DNA"/>
</dbReference>
<dbReference type="PANTHER" id="PTHR12147">
    <property type="entry name" value="METALLOPEPTIDASE M28 FAMILY MEMBER"/>
    <property type="match status" value="1"/>
</dbReference>
<dbReference type="Gene3D" id="3.40.630.10">
    <property type="entry name" value="Zn peptidases"/>
    <property type="match status" value="1"/>
</dbReference>
<dbReference type="InterPro" id="IPR007484">
    <property type="entry name" value="Peptidase_M28"/>
</dbReference>
<evidence type="ECO:0000259" key="2">
    <source>
        <dbReference type="Pfam" id="PF18962"/>
    </source>
</evidence>
<dbReference type="SUPFAM" id="SSF53187">
    <property type="entry name" value="Zn-dependent exopeptidases"/>
    <property type="match status" value="1"/>
</dbReference>
<accession>A0A644VJY7</accession>
<dbReference type="AlphaFoldDB" id="A0A644VJY7"/>
<protein>
    <recommendedName>
        <fullName evidence="4">Peptidase M28 domain-containing protein</fullName>
    </recommendedName>
</protein>
<dbReference type="GO" id="GO:0008235">
    <property type="term" value="F:metalloexopeptidase activity"/>
    <property type="evidence" value="ECO:0007669"/>
    <property type="project" value="InterPro"/>
</dbReference>
<feature type="domain" description="Peptidase M28" evidence="1">
    <location>
        <begin position="101"/>
        <end position="303"/>
    </location>
</feature>